<name>A0A2M7R7U6_9BACT</name>
<accession>A0A2M7R7U6</accession>
<evidence type="ECO:0008006" key="3">
    <source>
        <dbReference type="Google" id="ProtNLM"/>
    </source>
</evidence>
<dbReference type="EMBL" id="PFLW01000039">
    <property type="protein sequence ID" value="PIY89261.1"/>
    <property type="molecule type" value="Genomic_DNA"/>
</dbReference>
<reference evidence="2" key="1">
    <citation type="submission" date="2017-09" db="EMBL/GenBank/DDBJ databases">
        <title>Depth-based differentiation of microbial function through sediment-hosted aquifers and enrichment of novel symbionts in the deep terrestrial subsurface.</title>
        <authorList>
            <person name="Probst A.J."/>
            <person name="Ladd B."/>
            <person name="Jarett J.K."/>
            <person name="Geller-Mcgrath D.E."/>
            <person name="Sieber C.M.K."/>
            <person name="Emerson J.B."/>
            <person name="Anantharaman K."/>
            <person name="Thomas B.C."/>
            <person name="Malmstrom R."/>
            <person name="Stieglmeier M."/>
            <person name="Klingl A."/>
            <person name="Woyke T."/>
            <person name="Ryan C.M."/>
            <person name="Banfield J.F."/>
        </authorList>
    </citation>
    <scope>NUCLEOTIDE SEQUENCE [LARGE SCALE GENOMIC DNA]</scope>
</reference>
<comment type="caution">
    <text evidence="1">The sequence shown here is derived from an EMBL/GenBank/DDBJ whole genome shotgun (WGS) entry which is preliminary data.</text>
</comment>
<sequence>MAIEVRKQLKESSQGLIHRFSQRVQQSGVLIRARGNRFKIKPKSRQMKRKAALRREKLRKEYEKLKKLSR</sequence>
<proteinExistence type="predicted"/>
<protein>
    <recommendedName>
        <fullName evidence="3">30S ribosomal protein S21</fullName>
    </recommendedName>
</protein>
<gene>
    <name evidence="1" type="ORF">COY73_01400</name>
</gene>
<dbReference type="AlphaFoldDB" id="A0A2M7R7U6"/>
<evidence type="ECO:0000313" key="1">
    <source>
        <dbReference type="EMBL" id="PIY89261.1"/>
    </source>
</evidence>
<dbReference type="Proteomes" id="UP000230767">
    <property type="component" value="Unassembled WGS sequence"/>
</dbReference>
<organism evidence="1 2">
    <name type="scientific">Candidatus Nealsonbacteria bacterium CG_4_10_14_0_8_um_filter_37_14</name>
    <dbReference type="NCBI Taxonomy" id="1974684"/>
    <lineage>
        <taxon>Bacteria</taxon>
        <taxon>Candidatus Nealsoniibacteriota</taxon>
    </lineage>
</organism>
<evidence type="ECO:0000313" key="2">
    <source>
        <dbReference type="Proteomes" id="UP000230767"/>
    </source>
</evidence>